<organism evidence="1 2">
    <name type="scientific">Paenibacillus plantarum</name>
    <dbReference type="NCBI Taxonomy" id="2654975"/>
    <lineage>
        <taxon>Bacteria</taxon>
        <taxon>Bacillati</taxon>
        <taxon>Bacillota</taxon>
        <taxon>Bacilli</taxon>
        <taxon>Bacillales</taxon>
        <taxon>Paenibacillaceae</taxon>
        <taxon>Paenibacillus</taxon>
    </lineage>
</organism>
<evidence type="ECO:0000313" key="1">
    <source>
        <dbReference type="EMBL" id="NOU63166.1"/>
    </source>
</evidence>
<gene>
    <name evidence="1" type="ORF">GC096_03780</name>
</gene>
<reference evidence="1 2" key="1">
    <citation type="submission" date="2019-10" db="EMBL/GenBank/DDBJ databases">
        <title>Description of Paenibacillus humi sp. nov.</title>
        <authorList>
            <person name="Carlier A."/>
            <person name="Qi S."/>
        </authorList>
    </citation>
    <scope>NUCLEOTIDE SEQUENCE [LARGE SCALE GENOMIC DNA]</scope>
    <source>
        <strain evidence="1 2">LMG 31461</strain>
    </source>
</reference>
<accession>A0ABX1X4W8</accession>
<sequence>MMVAEIDPDQFSLFPTANAADVKKMRTDLDKYKKIKKNKEDLEKHHDIEVLKHSDVYRKLETLVAKIERAYNLILEQDVKEIIHYRFIEGHDRFETICKFDLCERSIDRKILEGIESIANTFKLWEELH</sequence>
<dbReference type="EMBL" id="WHNY01000009">
    <property type="protein sequence ID" value="NOU63166.1"/>
    <property type="molecule type" value="Genomic_DNA"/>
</dbReference>
<evidence type="ECO:0000313" key="2">
    <source>
        <dbReference type="Proteomes" id="UP000653578"/>
    </source>
</evidence>
<name>A0ABX1X4W8_9BACL</name>
<keyword evidence="2" id="KW-1185">Reference proteome</keyword>
<dbReference type="Proteomes" id="UP000653578">
    <property type="component" value="Unassembled WGS sequence"/>
</dbReference>
<proteinExistence type="predicted"/>
<protein>
    <submittedName>
        <fullName evidence="1">Uncharacterized protein</fullName>
    </submittedName>
</protein>
<dbReference type="RefSeq" id="WP_171628973.1">
    <property type="nucleotide sequence ID" value="NZ_WHNY01000009.1"/>
</dbReference>
<comment type="caution">
    <text evidence="1">The sequence shown here is derived from an EMBL/GenBank/DDBJ whole genome shotgun (WGS) entry which is preliminary data.</text>
</comment>